<feature type="compositionally biased region" description="Acidic residues" evidence="1">
    <location>
        <begin position="12"/>
        <end position="22"/>
    </location>
</feature>
<dbReference type="InterPro" id="IPR027901">
    <property type="entry name" value="CFAP90"/>
</dbReference>
<reference evidence="2 3" key="1">
    <citation type="journal article" date="2022" name="Gigascience">
        <title>A chromosome-level genome assembly and annotation of the desert horned lizard, Phrynosoma platyrhinos, provides insight into chromosomal rearrangements among reptiles.</title>
        <authorList>
            <person name="Koochekian N."/>
            <person name="Ascanio A."/>
            <person name="Farleigh K."/>
            <person name="Card D.C."/>
            <person name="Schield D.R."/>
            <person name="Castoe T.A."/>
            <person name="Jezkova T."/>
        </authorList>
    </citation>
    <scope>NUCLEOTIDE SEQUENCE [LARGE SCALE GENOMIC DNA]</scope>
    <source>
        <strain evidence="2">NK-2021</strain>
    </source>
</reference>
<organism evidence="2 3">
    <name type="scientific">Phrynosoma platyrhinos</name>
    <name type="common">Desert horned lizard</name>
    <dbReference type="NCBI Taxonomy" id="52577"/>
    <lineage>
        <taxon>Eukaryota</taxon>
        <taxon>Metazoa</taxon>
        <taxon>Chordata</taxon>
        <taxon>Craniata</taxon>
        <taxon>Vertebrata</taxon>
        <taxon>Euteleostomi</taxon>
        <taxon>Lepidosauria</taxon>
        <taxon>Squamata</taxon>
        <taxon>Bifurcata</taxon>
        <taxon>Unidentata</taxon>
        <taxon>Episquamata</taxon>
        <taxon>Toxicofera</taxon>
        <taxon>Iguania</taxon>
        <taxon>Phrynosomatidae</taxon>
        <taxon>Phrynosomatinae</taxon>
        <taxon>Phrynosoma</taxon>
    </lineage>
</organism>
<dbReference type="PANTHER" id="PTHR34444">
    <property type="entry name" value="LOC361192"/>
    <property type="match status" value="1"/>
</dbReference>
<dbReference type="PANTHER" id="PTHR34444:SF1">
    <property type="entry name" value="CILIA- AND FLAGELLA-ASSOCIATED PROTEIN 90"/>
    <property type="match status" value="1"/>
</dbReference>
<dbReference type="Proteomes" id="UP000826234">
    <property type="component" value="Unassembled WGS sequence"/>
</dbReference>
<dbReference type="EMBL" id="JAIPUX010005289">
    <property type="protein sequence ID" value="KAH0618044.1"/>
    <property type="molecule type" value="Genomic_DNA"/>
</dbReference>
<evidence type="ECO:0000256" key="1">
    <source>
        <dbReference type="SAM" id="MobiDB-lite"/>
    </source>
</evidence>
<keyword evidence="3" id="KW-1185">Reference proteome</keyword>
<sequence length="185" mass="21535">MQEVQNGKELGAEEEEEEELEELGGINEKLIRQHKLPLSAQSAFSYIPPQRKDPPELSYFHQESKESFATWYLQVLPHPSHCHPYFKPGIVSLYDCIFKRPAGYDPKLHRCDREHAKSRGLHINDEEKARPTAVLSSSEYGRRIDKPVEDISRDHVRINHIQAEFYRKNEISCLIQKSSRNIEPT</sequence>
<dbReference type="Pfam" id="PF15074">
    <property type="entry name" value="CFAP90"/>
    <property type="match status" value="1"/>
</dbReference>
<comment type="caution">
    <text evidence="2">The sequence shown here is derived from an EMBL/GenBank/DDBJ whole genome shotgun (WGS) entry which is preliminary data.</text>
</comment>
<evidence type="ECO:0000313" key="3">
    <source>
        <dbReference type="Proteomes" id="UP000826234"/>
    </source>
</evidence>
<evidence type="ECO:0000313" key="2">
    <source>
        <dbReference type="EMBL" id="KAH0618044.1"/>
    </source>
</evidence>
<gene>
    <name evidence="2" type="ORF">JD844_016998</name>
</gene>
<name>A0ABQ7SL51_PHRPL</name>
<protein>
    <submittedName>
        <fullName evidence="2">Uncharacterized protein</fullName>
    </submittedName>
</protein>
<proteinExistence type="predicted"/>
<accession>A0ABQ7SL51</accession>
<feature type="region of interest" description="Disordered" evidence="1">
    <location>
        <begin position="1"/>
        <end position="26"/>
    </location>
</feature>